<dbReference type="Pfam" id="PF00122">
    <property type="entry name" value="E1-E2_ATPase"/>
    <property type="match status" value="1"/>
</dbReference>
<dbReference type="PANTHER" id="PTHR48085:SF5">
    <property type="entry name" value="CADMIUM_ZINC-TRANSPORTING ATPASE HMA4-RELATED"/>
    <property type="match status" value="1"/>
</dbReference>
<dbReference type="NCBIfam" id="TIGR01512">
    <property type="entry name" value="ATPase-IB2_Cd"/>
    <property type="match status" value="1"/>
</dbReference>
<dbReference type="InterPro" id="IPR044492">
    <property type="entry name" value="P_typ_ATPase_HD_dom"/>
</dbReference>
<accession>A0A949WY92</accession>
<dbReference type="CDD" id="cd07548">
    <property type="entry name" value="P-type_ATPase-Cd_Zn_Co_like"/>
    <property type="match status" value="1"/>
</dbReference>
<dbReference type="FunFam" id="2.70.150.10:FF:000002">
    <property type="entry name" value="Copper-transporting ATPase 1, putative"/>
    <property type="match status" value="1"/>
</dbReference>
<evidence type="ECO:0000256" key="6">
    <source>
        <dbReference type="ARBA" id="ARBA00022692"/>
    </source>
</evidence>
<evidence type="ECO:0000256" key="10">
    <source>
        <dbReference type="ARBA" id="ARBA00022840"/>
    </source>
</evidence>
<evidence type="ECO:0000256" key="14">
    <source>
        <dbReference type="ARBA" id="ARBA00023136"/>
    </source>
</evidence>
<dbReference type="Pfam" id="PF00702">
    <property type="entry name" value="Hydrolase"/>
    <property type="match status" value="1"/>
</dbReference>
<evidence type="ECO:0000256" key="7">
    <source>
        <dbReference type="ARBA" id="ARBA00022723"/>
    </source>
</evidence>
<dbReference type="GO" id="GO:0016463">
    <property type="term" value="F:P-type zinc transporter activity"/>
    <property type="evidence" value="ECO:0007669"/>
    <property type="project" value="UniProtKB-EC"/>
</dbReference>
<protein>
    <submittedName>
        <fullName evidence="19">Cadmium-translocating P-type ATPase</fullName>
    </submittedName>
</protein>
<dbReference type="AlphaFoldDB" id="A0A949WY92"/>
<feature type="domain" description="HMA" evidence="18">
    <location>
        <begin position="50"/>
        <end position="119"/>
    </location>
</feature>
<keyword evidence="7 17" id="KW-0479">Metal-binding</keyword>
<comment type="catalytic activity">
    <reaction evidence="16">
        <text>Cd(2+)(in) + ATP + H2O = Cd(2+)(out) + ADP + phosphate + H(+)</text>
        <dbReference type="Rhea" id="RHEA:12132"/>
        <dbReference type="ChEBI" id="CHEBI:15377"/>
        <dbReference type="ChEBI" id="CHEBI:15378"/>
        <dbReference type="ChEBI" id="CHEBI:30616"/>
        <dbReference type="ChEBI" id="CHEBI:43474"/>
        <dbReference type="ChEBI" id="CHEBI:48775"/>
        <dbReference type="ChEBI" id="CHEBI:456216"/>
        <dbReference type="EC" id="7.2.2.21"/>
    </reaction>
</comment>
<keyword evidence="9" id="KW-0862">Zinc</keyword>
<comment type="similarity">
    <text evidence="2 17">Belongs to the cation transport ATPase (P-type) (TC 3.A.3) family. Type IB subfamily.</text>
</comment>
<sequence>MVTKAKKLKLPKSSAGITKSYKVRIGNKQKKGSKINIVEERDIFKEKRKIKKEFILEGLGCANCSNKMEKKIRELKGVSNASINFVSRTLYMEIEAESRERELIDSIKDIIISIESHVKLKEKSKSILAENQYEHNHVDSEELNKNDLIRLGLGASIFGIACAFNFSEPISTILYFISYVFVGGEVIIRALKNIAKGQVFDENFLMAIATTGAFAIRQYPEAVAVMLFYQVGEFFQNIAVNRSRKSISELMNIRPDFANLKIGLYVKKVSPEEVKIGDIIIVKPGERVPLDGRIVDGYSMMDTSALTGESLPREVSAGDRVLSGFVNKNSLLTIKVTKSYGESTVAKILNLVESAGNRKAQTENFITKFARYYTPVVVISAAMIASIPPLILNGTSFSEWIYRALVFLVVSCPCALVISIPLSFFGGIGGASRSGILVKGGNYLEALTKAEIVVFDKTGTLTKGVFKVTDIKPKNNITKKELLQYAALAESYSNHPIAISILKAYDKPINKSEIKNYKEILGQGVKVKLKDKEIIVGNSKMMIKQNIAYDKIEAVGTIIYVVMNKQYIGYIVISDEIKEDAIQAIKSLKLVGITKTIMLTGDSKPVAIEVGKKLGLGEIYSELLPDQKVEKIEVFDKQKSPKGKLIFVGDGINDAPVLARADIGIAMGGIGSDAAIEAADIVIMTDEPSKIVSAIKIAKRTKIIVKENIIFALVVKIVILTLGAFGMATMWEAVFGDVGVALIAVLNAMRAMKIEKI</sequence>
<keyword evidence="5" id="KW-0597">Phosphoprotein</keyword>
<dbReference type="GO" id="GO:0008551">
    <property type="term" value="F:P-type cadmium transporter activity"/>
    <property type="evidence" value="ECO:0007669"/>
    <property type="project" value="UniProtKB-EC"/>
</dbReference>
<organism evidence="19 20">
    <name type="scientific">Clostridium thailandense</name>
    <dbReference type="NCBI Taxonomy" id="2794346"/>
    <lineage>
        <taxon>Bacteria</taxon>
        <taxon>Bacillati</taxon>
        <taxon>Bacillota</taxon>
        <taxon>Clostridia</taxon>
        <taxon>Eubacteriales</taxon>
        <taxon>Clostridiaceae</taxon>
        <taxon>Clostridium</taxon>
    </lineage>
</organism>
<dbReference type="PANTHER" id="PTHR48085">
    <property type="entry name" value="CADMIUM/ZINC-TRANSPORTING ATPASE HMA2-RELATED"/>
    <property type="match status" value="1"/>
</dbReference>
<dbReference type="RefSeq" id="WP_218323927.1">
    <property type="nucleotide sequence ID" value="NZ_JAEEGC010000216.1"/>
</dbReference>
<dbReference type="SFLD" id="SFLDG00002">
    <property type="entry name" value="C1.7:_P-type_atpase_like"/>
    <property type="match status" value="1"/>
</dbReference>
<evidence type="ECO:0000256" key="12">
    <source>
        <dbReference type="ARBA" id="ARBA00022967"/>
    </source>
</evidence>
<dbReference type="GO" id="GO:0016887">
    <property type="term" value="F:ATP hydrolysis activity"/>
    <property type="evidence" value="ECO:0007669"/>
    <property type="project" value="InterPro"/>
</dbReference>
<evidence type="ECO:0000256" key="3">
    <source>
        <dbReference type="ARBA" id="ARBA00022475"/>
    </source>
</evidence>
<dbReference type="NCBIfam" id="TIGR01525">
    <property type="entry name" value="ATPase-IB_hvy"/>
    <property type="match status" value="1"/>
</dbReference>
<dbReference type="Proteomes" id="UP000694308">
    <property type="component" value="Unassembled WGS sequence"/>
</dbReference>
<dbReference type="GO" id="GO:0046872">
    <property type="term" value="F:metal ion binding"/>
    <property type="evidence" value="ECO:0007669"/>
    <property type="project" value="UniProtKB-KW"/>
</dbReference>
<dbReference type="SFLD" id="SFLDF00027">
    <property type="entry name" value="p-type_atpase"/>
    <property type="match status" value="1"/>
</dbReference>
<evidence type="ECO:0000256" key="17">
    <source>
        <dbReference type="RuleBase" id="RU362081"/>
    </source>
</evidence>
<reference evidence="19" key="1">
    <citation type="submission" date="2020-12" db="EMBL/GenBank/DDBJ databases">
        <title>Clostridium thailandense sp. nov., a novel acetogenic bacterium isolated from peat land soil in Thailand.</title>
        <authorList>
            <person name="Chaikitkaew S."/>
            <person name="Birkeland N.K."/>
        </authorList>
    </citation>
    <scope>NUCLEOTIDE SEQUENCE</scope>
    <source>
        <strain evidence="19">PL3</strain>
    </source>
</reference>
<dbReference type="InterPro" id="IPR001757">
    <property type="entry name" value="P_typ_ATPase"/>
</dbReference>
<feature type="transmembrane region" description="Helical" evidence="17">
    <location>
        <begin position="173"/>
        <end position="191"/>
    </location>
</feature>
<keyword evidence="13 17" id="KW-1133">Transmembrane helix</keyword>
<proteinExistence type="inferred from homology"/>
<keyword evidence="20" id="KW-1185">Reference proteome</keyword>
<evidence type="ECO:0000256" key="4">
    <source>
        <dbReference type="ARBA" id="ARBA00022539"/>
    </source>
</evidence>
<dbReference type="InterPro" id="IPR006121">
    <property type="entry name" value="HMA_dom"/>
</dbReference>
<dbReference type="SFLD" id="SFLDS00003">
    <property type="entry name" value="Haloacid_Dehalogenase"/>
    <property type="match status" value="1"/>
</dbReference>
<keyword evidence="3 17" id="KW-1003">Cell membrane</keyword>
<dbReference type="PROSITE" id="PS50846">
    <property type="entry name" value="HMA_2"/>
    <property type="match status" value="1"/>
</dbReference>
<dbReference type="InterPro" id="IPR051014">
    <property type="entry name" value="Cation_Transport_ATPase_IB"/>
</dbReference>
<feature type="transmembrane region" description="Helical" evidence="17">
    <location>
        <begin position="372"/>
        <end position="392"/>
    </location>
</feature>
<evidence type="ECO:0000256" key="1">
    <source>
        <dbReference type="ARBA" id="ARBA00004651"/>
    </source>
</evidence>
<evidence type="ECO:0000256" key="8">
    <source>
        <dbReference type="ARBA" id="ARBA00022741"/>
    </source>
</evidence>
<evidence type="ECO:0000256" key="9">
    <source>
        <dbReference type="ARBA" id="ARBA00022833"/>
    </source>
</evidence>
<feature type="transmembrane region" description="Helical" evidence="17">
    <location>
        <begin position="404"/>
        <end position="425"/>
    </location>
</feature>
<keyword evidence="14 17" id="KW-0472">Membrane</keyword>
<dbReference type="EMBL" id="JAEEGC010000216">
    <property type="protein sequence ID" value="MBV7276847.1"/>
    <property type="molecule type" value="Genomic_DNA"/>
</dbReference>
<dbReference type="Pfam" id="PF00403">
    <property type="entry name" value="HMA"/>
    <property type="match status" value="1"/>
</dbReference>
<dbReference type="NCBIfam" id="TIGR01494">
    <property type="entry name" value="ATPase_P-type"/>
    <property type="match status" value="1"/>
</dbReference>
<evidence type="ECO:0000256" key="15">
    <source>
        <dbReference type="ARBA" id="ARBA00047308"/>
    </source>
</evidence>
<evidence type="ECO:0000256" key="13">
    <source>
        <dbReference type="ARBA" id="ARBA00022989"/>
    </source>
</evidence>
<dbReference type="InterPro" id="IPR059000">
    <property type="entry name" value="ATPase_P-type_domA"/>
</dbReference>
<keyword evidence="12" id="KW-1278">Translocase</keyword>
<evidence type="ECO:0000259" key="18">
    <source>
        <dbReference type="PROSITE" id="PS50846"/>
    </source>
</evidence>
<keyword evidence="6 17" id="KW-0812">Transmembrane</keyword>
<comment type="caution">
    <text evidence="19">The sequence shown here is derived from an EMBL/GenBank/DDBJ whole genome shotgun (WGS) entry which is preliminary data.</text>
</comment>
<dbReference type="PROSITE" id="PS00154">
    <property type="entry name" value="ATPASE_E1_E2"/>
    <property type="match status" value="1"/>
</dbReference>
<feature type="transmembrane region" description="Helical" evidence="17">
    <location>
        <begin position="709"/>
        <end position="728"/>
    </location>
</feature>
<dbReference type="GO" id="GO:0005886">
    <property type="term" value="C:plasma membrane"/>
    <property type="evidence" value="ECO:0007669"/>
    <property type="project" value="UniProtKB-SubCell"/>
</dbReference>
<dbReference type="GO" id="GO:0005524">
    <property type="term" value="F:ATP binding"/>
    <property type="evidence" value="ECO:0007669"/>
    <property type="project" value="UniProtKB-UniRule"/>
</dbReference>
<keyword evidence="11" id="KW-0460">Magnesium</keyword>
<evidence type="ECO:0000256" key="2">
    <source>
        <dbReference type="ARBA" id="ARBA00006024"/>
    </source>
</evidence>
<feature type="transmembrane region" description="Helical" evidence="17">
    <location>
        <begin position="148"/>
        <end position="167"/>
    </location>
</feature>
<dbReference type="FunFam" id="3.40.1110.10:FF:000066">
    <property type="entry name" value="Cadmium-translocating P-type ATPase"/>
    <property type="match status" value="1"/>
</dbReference>
<dbReference type="InterPro" id="IPR018303">
    <property type="entry name" value="ATPase_P-typ_P_site"/>
</dbReference>
<keyword evidence="8 17" id="KW-0547">Nucleotide-binding</keyword>
<keyword evidence="4" id="KW-0104">Cadmium</keyword>
<evidence type="ECO:0000256" key="11">
    <source>
        <dbReference type="ARBA" id="ARBA00022842"/>
    </source>
</evidence>
<evidence type="ECO:0000313" key="20">
    <source>
        <dbReference type="Proteomes" id="UP000694308"/>
    </source>
</evidence>
<comment type="catalytic activity">
    <reaction evidence="15">
        <text>Zn(2+)(in) + ATP + H2O = Zn(2+)(out) + ADP + phosphate + H(+)</text>
        <dbReference type="Rhea" id="RHEA:20621"/>
        <dbReference type="ChEBI" id="CHEBI:15377"/>
        <dbReference type="ChEBI" id="CHEBI:15378"/>
        <dbReference type="ChEBI" id="CHEBI:29105"/>
        <dbReference type="ChEBI" id="CHEBI:30616"/>
        <dbReference type="ChEBI" id="CHEBI:43474"/>
        <dbReference type="ChEBI" id="CHEBI:456216"/>
        <dbReference type="EC" id="7.2.2.12"/>
    </reaction>
</comment>
<dbReference type="CDD" id="cd00371">
    <property type="entry name" value="HMA"/>
    <property type="match status" value="1"/>
</dbReference>
<name>A0A949WY92_9CLOT</name>
<evidence type="ECO:0000256" key="16">
    <source>
        <dbReference type="ARBA" id="ARBA00049338"/>
    </source>
</evidence>
<gene>
    <name evidence="19" type="primary">cadA</name>
    <name evidence="19" type="ORF">I6U48_28665</name>
</gene>
<dbReference type="InterPro" id="IPR027256">
    <property type="entry name" value="P-typ_ATPase_IB"/>
</dbReference>
<evidence type="ECO:0000256" key="5">
    <source>
        <dbReference type="ARBA" id="ARBA00022553"/>
    </source>
</evidence>
<evidence type="ECO:0000313" key="19">
    <source>
        <dbReference type="EMBL" id="MBV7276847.1"/>
    </source>
</evidence>
<comment type="subcellular location">
    <subcellularLocation>
        <location evidence="1">Cell membrane</location>
        <topology evidence="1">Multi-pass membrane protein</topology>
    </subcellularLocation>
</comment>
<keyword evidence="10 17" id="KW-0067">ATP-binding</keyword>